<feature type="domain" description="Class II aldolase/adducin N-terminal" evidence="3">
    <location>
        <begin position="13"/>
        <end position="189"/>
    </location>
</feature>
<accession>A0A1M5Y6T1</accession>
<dbReference type="AlphaFoldDB" id="A0A1M5Y6T1"/>
<proteinExistence type="predicted"/>
<evidence type="ECO:0000256" key="2">
    <source>
        <dbReference type="ARBA" id="ARBA00023239"/>
    </source>
</evidence>
<sequence length="227" mass="24599">MRTTYPTDAEAKRDILEAGRRMYQKNFVAANDGNLSAKVSDSCVWATPTGISKGFMTEEILVKLDLDGRVVEGTHKPSSEIKMHLRIYKEVPEVRAVAHAHPPVAAAFAAAGLPLDKALLQEAVVLLGVIPVAGYALPGSEALAESVVPYLRDYNGLLLEHHGAVTWGESVMQALYRLESIEYNATVAMYTKMMGIERPLTNSQIDGLIALRPSWGVTGGGRPIGRD</sequence>
<dbReference type="InterPro" id="IPR001303">
    <property type="entry name" value="Aldolase_II/adducin_N"/>
</dbReference>
<dbReference type="GO" id="GO:0016832">
    <property type="term" value="F:aldehyde-lyase activity"/>
    <property type="evidence" value="ECO:0007669"/>
    <property type="project" value="TreeGrafter"/>
</dbReference>
<evidence type="ECO:0000313" key="5">
    <source>
        <dbReference type="Proteomes" id="UP000183995"/>
    </source>
</evidence>
<dbReference type="EMBL" id="FQXV01000007">
    <property type="protein sequence ID" value="SHI07790.1"/>
    <property type="molecule type" value="Genomic_DNA"/>
</dbReference>
<keyword evidence="1" id="KW-0479">Metal-binding</keyword>
<dbReference type="InterPro" id="IPR050197">
    <property type="entry name" value="Aldolase_class_II_sugar_metab"/>
</dbReference>
<organism evidence="4 5">
    <name type="scientific">Sporobacter termitidis DSM 10068</name>
    <dbReference type="NCBI Taxonomy" id="1123282"/>
    <lineage>
        <taxon>Bacteria</taxon>
        <taxon>Bacillati</taxon>
        <taxon>Bacillota</taxon>
        <taxon>Clostridia</taxon>
        <taxon>Eubacteriales</taxon>
        <taxon>Oscillospiraceae</taxon>
        <taxon>Sporobacter</taxon>
    </lineage>
</organism>
<keyword evidence="5" id="KW-1185">Reference proteome</keyword>
<dbReference type="Proteomes" id="UP000183995">
    <property type="component" value="Unassembled WGS sequence"/>
</dbReference>
<dbReference type="GO" id="GO:0019323">
    <property type="term" value="P:pentose catabolic process"/>
    <property type="evidence" value="ECO:0007669"/>
    <property type="project" value="TreeGrafter"/>
</dbReference>
<dbReference type="GO" id="GO:0046872">
    <property type="term" value="F:metal ion binding"/>
    <property type="evidence" value="ECO:0007669"/>
    <property type="project" value="UniProtKB-KW"/>
</dbReference>
<protein>
    <submittedName>
        <fullName evidence="4">L-fuculose-phosphate aldolase</fullName>
    </submittedName>
</protein>
<dbReference type="SMART" id="SM01007">
    <property type="entry name" value="Aldolase_II"/>
    <property type="match status" value="1"/>
</dbReference>
<evidence type="ECO:0000313" key="4">
    <source>
        <dbReference type="EMBL" id="SHI07790.1"/>
    </source>
</evidence>
<reference evidence="4 5" key="1">
    <citation type="submission" date="2016-11" db="EMBL/GenBank/DDBJ databases">
        <authorList>
            <person name="Jaros S."/>
            <person name="Januszkiewicz K."/>
            <person name="Wedrychowicz H."/>
        </authorList>
    </citation>
    <scope>NUCLEOTIDE SEQUENCE [LARGE SCALE GENOMIC DNA]</scope>
    <source>
        <strain evidence="4 5">DSM 10068</strain>
    </source>
</reference>
<gene>
    <name evidence="4" type="ORF">SAMN02745823_02295</name>
</gene>
<dbReference type="SUPFAM" id="SSF53639">
    <property type="entry name" value="AraD/HMP-PK domain-like"/>
    <property type="match status" value="1"/>
</dbReference>
<dbReference type="InterPro" id="IPR036409">
    <property type="entry name" value="Aldolase_II/adducin_N_sf"/>
</dbReference>
<evidence type="ECO:0000259" key="3">
    <source>
        <dbReference type="SMART" id="SM01007"/>
    </source>
</evidence>
<evidence type="ECO:0000256" key="1">
    <source>
        <dbReference type="ARBA" id="ARBA00022723"/>
    </source>
</evidence>
<dbReference type="RefSeq" id="WP_073079009.1">
    <property type="nucleotide sequence ID" value="NZ_FQXV01000007.1"/>
</dbReference>
<dbReference type="GO" id="GO:0005829">
    <property type="term" value="C:cytosol"/>
    <property type="evidence" value="ECO:0007669"/>
    <property type="project" value="TreeGrafter"/>
</dbReference>
<dbReference type="PANTHER" id="PTHR22789">
    <property type="entry name" value="FUCULOSE PHOSPHATE ALDOLASE"/>
    <property type="match status" value="1"/>
</dbReference>
<dbReference type="Pfam" id="PF00596">
    <property type="entry name" value="Aldolase_II"/>
    <property type="match status" value="1"/>
</dbReference>
<dbReference type="STRING" id="1123282.SAMN02745823_02295"/>
<name>A0A1M5Y6T1_9FIRM</name>
<dbReference type="OrthoDB" id="9794581at2"/>
<dbReference type="Gene3D" id="3.40.225.10">
    <property type="entry name" value="Class II aldolase/adducin N-terminal domain"/>
    <property type="match status" value="1"/>
</dbReference>
<dbReference type="PANTHER" id="PTHR22789:SF0">
    <property type="entry name" value="3-OXO-TETRONATE 4-PHOSPHATE DECARBOXYLASE-RELATED"/>
    <property type="match status" value="1"/>
</dbReference>
<keyword evidence="2" id="KW-0456">Lyase</keyword>